<name>F5Z714_ALTNA</name>
<keyword evidence="3" id="KW-1185">Reference proteome</keyword>
<dbReference type="AlphaFoldDB" id="F5Z714"/>
<dbReference type="EMBL" id="CP002339">
    <property type="protein sequence ID" value="AEF05677.1"/>
    <property type="molecule type" value="Genomic_DNA"/>
</dbReference>
<evidence type="ECO:0000259" key="1">
    <source>
        <dbReference type="Pfam" id="PF05057"/>
    </source>
</evidence>
<dbReference type="SUPFAM" id="SSF53474">
    <property type="entry name" value="alpha/beta-Hydrolases"/>
    <property type="match status" value="1"/>
</dbReference>
<dbReference type="Gene3D" id="3.40.50.1820">
    <property type="entry name" value="alpha/beta hydrolase"/>
    <property type="match status" value="1"/>
</dbReference>
<evidence type="ECO:0000313" key="2">
    <source>
        <dbReference type="EMBL" id="AEF05677.1"/>
    </source>
</evidence>
<dbReference type="Pfam" id="PF05057">
    <property type="entry name" value="DUF676"/>
    <property type="match status" value="1"/>
</dbReference>
<dbReference type="PROSITE" id="PS51257">
    <property type="entry name" value="PROKAR_LIPOPROTEIN"/>
    <property type="match status" value="1"/>
</dbReference>
<dbReference type="KEGG" id="alt:ambt_20930"/>
<proteinExistence type="predicted"/>
<dbReference type="RefSeq" id="WP_013786584.1">
    <property type="nucleotide sequence ID" value="NC_015554.1"/>
</dbReference>
<sequence>MAKISALVAFVVLTMSGCMFIGLNEDVKRLNASSSIKGRVVSDAPSSHPIVVTLNRVDDQSGSPEAYAVVYGESPFLLTVSSGKYYLFAFEDINRDFALQGNERAAWYGSPSPIDALPGTTLTQFDIHLQAPDVVKATIPELFIPEKTNQSVKLENKNLGKIVETNYFKEEIGLLGMWDPVKFQEQGNSGIFFLEPYTKQKTPVIFIHGISGSGHNWLNIIDHLDRDKFQPWIVQYPSGMRLDLISKHLNQSFNELRAIYGFENFSIVAHSMGGLVARGFINHFSKNNDRGVVLDNFVTISTPWLGHAAAEGAKNAPVAVPSWFDMAPGSPYLSSLHQTKLPSQSNYYLLFGYKGDGVRLLNTSNSDGVVTLLSQLSMKSQEEAVKVVGYNEDHTSILNSALVFKQLGEILTN</sequence>
<dbReference type="HOGENOM" id="CLU_050381_0_0_6"/>
<accession>F5Z714</accession>
<dbReference type="OrthoDB" id="869379at2"/>
<dbReference type="PANTHER" id="PTHR37946:SF1">
    <property type="entry name" value="SLL1969 PROTEIN"/>
    <property type="match status" value="1"/>
</dbReference>
<dbReference type="eggNOG" id="COG1075">
    <property type="taxonomic scope" value="Bacteria"/>
</dbReference>
<dbReference type="InterPro" id="IPR029058">
    <property type="entry name" value="AB_hydrolase_fold"/>
</dbReference>
<dbReference type="InterPro" id="IPR007751">
    <property type="entry name" value="DUF676_lipase-like"/>
</dbReference>
<dbReference type="PANTHER" id="PTHR37946">
    <property type="entry name" value="SLL1969 PROTEIN"/>
    <property type="match status" value="1"/>
</dbReference>
<gene>
    <name evidence="2" type="ordered locus">ambt_20930</name>
</gene>
<evidence type="ECO:0000313" key="3">
    <source>
        <dbReference type="Proteomes" id="UP000000683"/>
    </source>
</evidence>
<protein>
    <recommendedName>
        <fullName evidence="1">DUF676 domain-containing protein</fullName>
    </recommendedName>
</protein>
<organism evidence="2 3">
    <name type="scientific">Alteromonas naphthalenivorans</name>
    <dbReference type="NCBI Taxonomy" id="715451"/>
    <lineage>
        <taxon>Bacteria</taxon>
        <taxon>Pseudomonadati</taxon>
        <taxon>Pseudomonadota</taxon>
        <taxon>Gammaproteobacteria</taxon>
        <taxon>Alteromonadales</taxon>
        <taxon>Alteromonadaceae</taxon>
        <taxon>Alteromonas/Salinimonas group</taxon>
        <taxon>Alteromonas</taxon>
    </lineage>
</organism>
<dbReference type="Proteomes" id="UP000000683">
    <property type="component" value="Chromosome"/>
</dbReference>
<reference evidence="2 3" key="1">
    <citation type="journal article" date="2011" name="J. Bacteriol.">
        <title>Complete genome sequence of the polycyclic aromatic hydrocarbon-degrading bacterium Alteromonas sp. strain SN2.</title>
        <authorList>
            <person name="Jin H.M."/>
            <person name="Jeong H."/>
            <person name="Moon E.J."/>
            <person name="Math R.K."/>
            <person name="Lee K."/>
            <person name="Kim H.J."/>
            <person name="Jeon C.O."/>
            <person name="Oh T.K."/>
            <person name="Kim J.F."/>
        </authorList>
    </citation>
    <scope>NUCLEOTIDE SEQUENCE [LARGE SCALE GENOMIC DNA]</scope>
    <source>
        <strain evidence="3">JCM 17741 / KACC 18427 / KCTC 11700BP / SN2</strain>
    </source>
</reference>
<feature type="domain" description="DUF676" evidence="1">
    <location>
        <begin position="204"/>
        <end position="311"/>
    </location>
</feature>